<reference evidence="2" key="1">
    <citation type="submission" date="2006-11" db="EMBL/GenBank/DDBJ databases">
        <authorList>
            <person name="Stapleton M."/>
            <person name="Carlson J."/>
            <person name="Frise E."/>
            <person name="Kapadia B."/>
            <person name="Park S."/>
            <person name="Wan K."/>
            <person name="Yu C."/>
            <person name="Celniker S."/>
        </authorList>
    </citation>
    <scope>NUCLEOTIDE SEQUENCE</scope>
    <source>
        <strain evidence="2">Berkeley</strain>
    </source>
</reference>
<feature type="non-terminal residue" evidence="2">
    <location>
        <position position="1"/>
    </location>
</feature>
<proteinExistence type="evidence at transcript level"/>
<gene>
    <name evidence="3" type="primary">cype</name>
    <name evidence="3" type="ORF">CG14028</name>
</gene>
<evidence type="ECO:0000256" key="1">
    <source>
        <dbReference type="SAM" id="MobiDB-lite"/>
    </source>
</evidence>
<protein>
    <submittedName>
        <fullName evidence="2">GH04604p</fullName>
    </submittedName>
</protein>
<organism evidence="2">
    <name type="scientific">Drosophila melanogaster</name>
    <name type="common">Fruit fly</name>
    <dbReference type="NCBI Taxonomy" id="7227"/>
    <lineage>
        <taxon>Eukaryota</taxon>
        <taxon>Metazoa</taxon>
        <taxon>Ecdysozoa</taxon>
        <taxon>Arthropoda</taxon>
        <taxon>Hexapoda</taxon>
        <taxon>Insecta</taxon>
        <taxon>Pterygota</taxon>
        <taxon>Neoptera</taxon>
        <taxon>Endopterygota</taxon>
        <taxon>Diptera</taxon>
        <taxon>Brachycera</taxon>
        <taxon>Muscomorpha</taxon>
        <taxon>Ephydroidea</taxon>
        <taxon>Drosophilidae</taxon>
        <taxon>Drosophila</taxon>
        <taxon>Sophophora</taxon>
    </lineage>
</organism>
<dbReference type="AlphaFoldDB" id="Q8MSK4"/>
<dbReference type="OrthoDB" id="10051322at2759"/>
<sequence length="102" mass="11744">FVLGSISISDSEFANRHGQHSSHLLCRTRAPWPPQCHHQAQPGRFPGPDRRGDHRLQNSGQRSQEGRLRRLLLEVRCQQVLRAHEGRRSFPVLLGYVIPKHK</sequence>
<dbReference type="GO" id="GO:0005739">
    <property type="term" value="C:mitochondrion"/>
    <property type="evidence" value="ECO:0007005"/>
    <property type="project" value="FlyBase"/>
</dbReference>
<accession>Q8MSK4</accession>
<name>Q8MSK4_DROME</name>
<dbReference type="EMBL" id="AY118737">
    <property type="protein sequence ID" value="AAM50597.1"/>
    <property type="molecule type" value="mRNA"/>
</dbReference>
<evidence type="ECO:0000313" key="3">
    <source>
        <dbReference type="FlyBase" id="FBgn0015031"/>
    </source>
</evidence>
<dbReference type="AGR" id="FB:FBgn0015031"/>
<dbReference type="FlyBase" id="FBgn0015031">
    <property type="gene designation" value="cype"/>
</dbReference>
<feature type="compositionally biased region" description="Basic and acidic residues" evidence="1">
    <location>
        <begin position="47"/>
        <end position="56"/>
    </location>
</feature>
<feature type="region of interest" description="Disordered" evidence="1">
    <location>
        <begin position="29"/>
        <end position="64"/>
    </location>
</feature>
<evidence type="ECO:0000313" key="2">
    <source>
        <dbReference type="EMBL" id="AAM50597.1"/>
    </source>
</evidence>